<gene>
    <name evidence="2" type="ORF">R1flu_020767</name>
</gene>
<evidence type="ECO:0000313" key="2">
    <source>
        <dbReference type="EMBL" id="KAL2652639.1"/>
    </source>
</evidence>
<evidence type="ECO:0000313" key="3">
    <source>
        <dbReference type="Proteomes" id="UP001605036"/>
    </source>
</evidence>
<name>A0ABD1ZR51_9MARC</name>
<accession>A0ABD1ZR51</accession>
<feature type="region of interest" description="Disordered" evidence="1">
    <location>
        <begin position="66"/>
        <end position="101"/>
    </location>
</feature>
<comment type="caution">
    <text evidence="2">The sequence shown here is derived from an EMBL/GenBank/DDBJ whole genome shotgun (WGS) entry which is preliminary data.</text>
</comment>
<feature type="compositionally biased region" description="Polar residues" evidence="1">
    <location>
        <begin position="18"/>
        <end position="28"/>
    </location>
</feature>
<dbReference type="Proteomes" id="UP001605036">
    <property type="component" value="Unassembled WGS sequence"/>
</dbReference>
<protein>
    <submittedName>
        <fullName evidence="2">Uncharacterized protein</fullName>
    </submittedName>
</protein>
<proteinExistence type="predicted"/>
<evidence type="ECO:0000256" key="1">
    <source>
        <dbReference type="SAM" id="MobiDB-lite"/>
    </source>
</evidence>
<keyword evidence="3" id="KW-1185">Reference proteome</keyword>
<feature type="region of interest" description="Disordered" evidence="1">
    <location>
        <begin position="18"/>
        <end position="48"/>
    </location>
</feature>
<organism evidence="2 3">
    <name type="scientific">Riccia fluitans</name>
    <dbReference type="NCBI Taxonomy" id="41844"/>
    <lineage>
        <taxon>Eukaryota</taxon>
        <taxon>Viridiplantae</taxon>
        <taxon>Streptophyta</taxon>
        <taxon>Embryophyta</taxon>
        <taxon>Marchantiophyta</taxon>
        <taxon>Marchantiopsida</taxon>
        <taxon>Marchantiidae</taxon>
        <taxon>Marchantiales</taxon>
        <taxon>Ricciaceae</taxon>
        <taxon>Riccia</taxon>
    </lineage>
</organism>
<sequence length="101" mass="10698">MVDQNEACLVSLESSRKMLSNDTKNTPSPFIDQNYASFPSPAANKPLPMLEQCSPVQAKRSPVLAIGSPPLAKGSPIRAKGSPLGATPRRLRAPQPNGSSE</sequence>
<dbReference type="EMBL" id="JBHFFA010000001">
    <property type="protein sequence ID" value="KAL2652639.1"/>
    <property type="molecule type" value="Genomic_DNA"/>
</dbReference>
<dbReference type="AlphaFoldDB" id="A0ABD1ZR51"/>
<reference evidence="2 3" key="1">
    <citation type="submission" date="2024-09" db="EMBL/GenBank/DDBJ databases">
        <title>Chromosome-scale assembly of Riccia fluitans.</title>
        <authorList>
            <person name="Paukszto L."/>
            <person name="Sawicki J."/>
            <person name="Karawczyk K."/>
            <person name="Piernik-Szablinska J."/>
            <person name="Szczecinska M."/>
            <person name="Mazdziarz M."/>
        </authorList>
    </citation>
    <scope>NUCLEOTIDE SEQUENCE [LARGE SCALE GENOMIC DNA]</scope>
    <source>
        <strain evidence="2">Rf_01</strain>
        <tissue evidence="2">Aerial parts of the thallus</tissue>
    </source>
</reference>